<dbReference type="AlphaFoldDB" id="A0A562SVM9"/>
<keyword evidence="3" id="KW-0804">Transcription</keyword>
<evidence type="ECO:0000256" key="2">
    <source>
        <dbReference type="ARBA" id="ARBA00023125"/>
    </source>
</evidence>
<evidence type="ECO:0000256" key="3">
    <source>
        <dbReference type="ARBA" id="ARBA00023163"/>
    </source>
</evidence>
<dbReference type="PANTHER" id="PTHR43537">
    <property type="entry name" value="TRANSCRIPTIONAL REGULATOR, GNTR FAMILY"/>
    <property type="match status" value="1"/>
</dbReference>
<dbReference type="SMART" id="SM00345">
    <property type="entry name" value="HTH_GNTR"/>
    <property type="match status" value="1"/>
</dbReference>
<dbReference type="PROSITE" id="PS50949">
    <property type="entry name" value="HTH_GNTR"/>
    <property type="match status" value="1"/>
</dbReference>
<dbReference type="Proteomes" id="UP000320593">
    <property type="component" value="Unassembled WGS sequence"/>
</dbReference>
<gene>
    <name evidence="5" type="ORF">JM93_03116</name>
</gene>
<dbReference type="CDD" id="cd07377">
    <property type="entry name" value="WHTH_GntR"/>
    <property type="match status" value="1"/>
</dbReference>
<dbReference type="InterPro" id="IPR011711">
    <property type="entry name" value="GntR_C"/>
</dbReference>
<dbReference type="Gene3D" id="1.20.120.530">
    <property type="entry name" value="GntR ligand-binding domain-like"/>
    <property type="match status" value="1"/>
</dbReference>
<dbReference type="SUPFAM" id="SSF46785">
    <property type="entry name" value="Winged helix' DNA-binding domain"/>
    <property type="match status" value="1"/>
</dbReference>
<feature type="domain" description="HTH gntR-type" evidence="4">
    <location>
        <begin position="19"/>
        <end position="86"/>
    </location>
</feature>
<keyword evidence="6" id="KW-1185">Reference proteome</keyword>
<reference evidence="5 6" key="1">
    <citation type="submission" date="2019-07" db="EMBL/GenBank/DDBJ databases">
        <title>Genomic Encyclopedia of Archaeal and Bacterial Type Strains, Phase II (KMG-II): from individual species to whole genera.</title>
        <authorList>
            <person name="Goeker M."/>
        </authorList>
    </citation>
    <scope>NUCLEOTIDE SEQUENCE [LARGE SCALE GENOMIC DNA]</scope>
    <source>
        <strain evidence="5 6">ATCC BAA-252</strain>
    </source>
</reference>
<proteinExistence type="predicted"/>
<keyword evidence="2 5" id="KW-0238">DNA-binding</keyword>
<evidence type="ECO:0000313" key="6">
    <source>
        <dbReference type="Proteomes" id="UP000320593"/>
    </source>
</evidence>
<dbReference type="InterPro" id="IPR000524">
    <property type="entry name" value="Tscrpt_reg_HTH_GntR"/>
</dbReference>
<dbReference type="GO" id="GO:0003677">
    <property type="term" value="F:DNA binding"/>
    <property type="evidence" value="ECO:0007669"/>
    <property type="project" value="UniProtKB-KW"/>
</dbReference>
<evidence type="ECO:0000259" key="4">
    <source>
        <dbReference type="PROSITE" id="PS50949"/>
    </source>
</evidence>
<evidence type="ECO:0000313" key="5">
    <source>
        <dbReference type="EMBL" id="TWI84780.1"/>
    </source>
</evidence>
<comment type="caution">
    <text evidence="5">The sequence shown here is derived from an EMBL/GenBank/DDBJ whole genome shotgun (WGS) entry which is preliminary data.</text>
</comment>
<dbReference type="SMART" id="SM00895">
    <property type="entry name" value="FCD"/>
    <property type="match status" value="1"/>
</dbReference>
<dbReference type="PANTHER" id="PTHR43537:SF45">
    <property type="entry name" value="GNTR FAMILY REGULATORY PROTEIN"/>
    <property type="match status" value="1"/>
</dbReference>
<dbReference type="OrthoDB" id="6087511at2"/>
<name>A0A562SVM9_9HYPH</name>
<dbReference type="InterPro" id="IPR036388">
    <property type="entry name" value="WH-like_DNA-bd_sf"/>
</dbReference>
<dbReference type="Pfam" id="PF07729">
    <property type="entry name" value="FCD"/>
    <property type="match status" value="1"/>
</dbReference>
<dbReference type="RefSeq" id="WP_145345029.1">
    <property type="nucleotide sequence ID" value="NZ_SMLY01000069.1"/>
</dbReference>
<dbReference type="InterPro" id="IPR008920">
    <property type="entry name" value="TF_FadR/GntR_C"/>
</dbReference>
<protein>
    <submittedName>
        <fullName evidence="5">DNA-binding GntR family transcriptional regulator</fullName>
    </submittedName>
</protein>
<organism evidence="5 6">
    <name type="scientific">Roseibium hamelinense</name>
    <dbReference type="NCBI Taxonomy" id="150831"/>
    <lineage>
        <taxon>Bacteria</taxon>
        <taxon>Pseudomonadati</taxon>
        <taxon>Pseudomonadota</taxon>
        <taxon>Alphaproteobacteria</taxon>
        <taxon>Hyphomicrobiales</taxon>
        <taxon>Stappiaceae</taxon>
        <taxon>Roseibium</taxon>
    </lineage>
</organism>
<dbReference type="Pfam" id="PF00392">
    <property type="entry name" value="GntR"/>
    <property type="match status" value="1"/>
</dbReference>
<sequence length="244" mass="27282">MDTIAPSSQLAKNSGSKTARKSQAVYLALQKRILVGELTQESPVTEQALAQEFNCSQGTIREALLSLREDGLVVRRGYQGTFVTKTTDDEAVVLLKLRRDIETASVDRLVAKASDLDLRYLSDLADKYDERRDNRDIYGTSNADLAFHMALIGIADMPILEPILRRTILHLHRFIITRHQGQMQWISKINASHQAILDAVSNGNTELTRTLVAEHVTSNTIQVSEDVRTNVFARIANTPVTRIK</sequence>
<keyword evidence="1" id="KW-0805">Transcription regulation</keyword>
<evidence type="ECO:0000256" key="1">
    <source>
        <dbReference type="ARBA" id="ARBA00023015"/>
    </source>
</evidence>
<dbReference type="GO" id="GO:0003700">
    <property type="term" value="F:DNA-binding transcription factor activity"/>
    <property type="evidence" value="ECO:0007669"/>
    <property type="project" value="InterPro"/>
</dbReference>
<dbReference type="Gene3D" id="1.10.10.10">
    <property type="entry name" value="Winged helix-like DNA-binding domain superfamily/Winged helix DNA-binding domain"/>
    <property type="match status" value="1"/>
</dbReference>
<accession>A0A562SVM9</accession>
<dbReference type="EMBL" id="VLLF01000007">
    <property type="protein sequence ID" value="TWI84780.1"/>
    <property type="molecule type" value="Genomic_DNA"/>
</dbReference>
<dbReference type="InterPro" id="IPR036390">
    <property type="entry name" value="WH_DNA-bd_sf"/>
</dbReference>
<dbReference type="SUPFAM" id="SSF48008">
    <property type="entry name" value="GntR ligand-binding domain-like"/>
    <property type="match status" value="1"/>
</dbReference>